<dbReference type="Proteomes" id="UP000322699">
    <property type="component" value="Unassembled WGS sequence"/>
</dbReference>
<accession>A0A5B1CFF6</accession>
<keyword evidence="2" id="KW-1185">Reference proteome</keyword>
<dbReference type="EMBL" id="VRLW01000001">
    <property type="protein sequence ID" value="KAA1259266.1"/>
    <property type="molecule type" value="Genomic_DNA"/>
</dbReference>
<sequence>MPEQGVFDAVPAIRAEAVYQHRMPEQRRSGSLPAYILGLTKFRCRLGLTPNAVKSFGPRKNGLVRLAAWASPRASCGTTARGVSPRRGAAMLLFAPRVVRHRTRGAMPTRLNKMSRRSSVAGTPSWHRSRLRCPPLVGLKFVG</sequence>
<evidence type="ECO:0000313" key="2">
    <source>
        <dbReference type="Proteomes" id="UP000322699"/>
    </source>
</evidence>
<comment type="caution">
    <text evidence="1">The sequence shown here is derived from an EMBL/GenBank/DDBJ whole genome shotgun (WGS) entry which is preliminary data.</text>
</comment>
<dbReference type="AlphaFoldDB" id="A0A5B1CFF6"/>
<name>A0A5B1CFF6_9BACT</name>
<gene>
    <name evidence="1" type="ORF">LF1_17960</name>
</gene>
<proteinExistence type="predicted"/>
<organism evidence="1 2">
    <name type="scientific">Rubripirellula obstinata</name>
    <dbReference type="NCBI Taxonomy" id="406547"/>
    <lineage>
        <taxon>Bacteria</taxon>
        <taxon>Pseudomonadati</taxon>
        <taxon>Planctomycetota</taxon>
        <taxon>Planctomycetia</taxon>
        <taxon>Pirellulales</taxon>
        <taxon>Pirellulaceae</taxon>
        <taxon>Rubripirellula</taxon>
    </lineage>
</organism>
<evidence type="ECO:0000313" key="1">
    <source>
        <dbReference type="EMBL" id="KAA1259266.1"/>
    </source>
</evidence>
<reference evidence="1 2" key="1">
    <citation type="submission" date="2019-08" db="EMBL/GenBank/DDBJ databases">
        <title>Deep-cultivation of Planctomycetes and their phenomic and genomic characterization uncovers novel biology.</title>
        <authorList>
            <person name="Wiegand S."/>
            <person name="Jogler M."/>
            <person name="Boedeker C."/>
            <person name="Pinto D."/>
            <person name="Vollmers J."/>
            <person name="Rivas-Marin E."/>
            <person name="Kohn T."/>
            <person name="Peeters S.H."/>
            <person name="Heuer A."/>
            <person name="Rast P."/>
            <person name="Oberbeckmann S."/>
            <person name="Bunk B."/>
            <person name="Jeske O."/>
            <person name="Meyerdierks A."/>
            <person name="Storesund J.E."/>
            <person name="Kallscheuer N."/>
            <person name="Luecker S."/>
            <person name="Lage O.M."/>
            <person name="Pohl T."/>
            <person name="Merkel B.J."/>
            <person name="Hornburger P."/>
            <person name="Mueller R.-W."/>
            <person name="Bruemmer F."/>
            <person name="Labrenz M."/>
            <person name="Spormann A.M."/>
            <person name="Op Den Camp H."/>
            <person name="Overmann J."/>
            <person name="Amann R."/>
            <person name="Jetten M.S.M."/>
            <person name="Mascher T."/>
            <person name="Medema M.H."/>
            <person name="Devos D.P."/>
            <person name="Kaster A.-K."/>
            <person name="Ovreas L."/>
            <person name="Rohde M."/>
            <person name="Galperin M.Y."/>
            <person name="Jogler C."/>
        </authorList>
    </citation>
    <scope>NUCLEOTIDE SEQUENCE [LARGE SCALE GENOMIC DNA]</scope>
    <source>
        <strain evidence="1 2">LF1</strain>
    </source>
</reference>
<protein>
    <submittedName>
        <fullName evidence="1">Uncharacterized protein</fullName>
    </submittedName>
</protein>